<evidence type="ECO:0000256" key="11">
    <source>
        <dbReference type="SAM" id="MobiDB-lite"/>
    </source>
</evidence>
<dbReference type="Proteomes" id="UP001465755">
    <property type="component" value="Unassembled WGS sequence"/>
</dbReference>
<dbReference type="FunFam" id="3.40.970.10:FF:000002">
    <property type="entry name" value="Ribonuclease H"/>
    <property type="match status" value="1"/>
</dbReference>
<dbReference type="InterPro" id="IPR011320">
    <property type="entry name" value="RNase_H1_N"/>
</dbReference>
<dbReference type="Gene3D" id="3.30.420.10">
    <property type="entry name" value="Ribonuclease H-like superfamily/Ribonuclease H"/>
    <property type="match status" value="1"/>
</dbReference>
<dbReference type="InterPro" id="IPR009027">
    <property type="entry name" value="Ribosomal_bL9/RNase_H1_N"/>
</dbReference>
<evidence type="ECO:0000313" key="13">
    <source>
        <dbReference type="EMBL" id="KAK9807218.1"/>
    </source>
</evidence>
<evidence type="ECO:0000256" key="8">
    <source>
        <dbReference type="ARBA" id="ARBA00022759"/>
    </source>
</evidence>
<comment type="similarity">
    <text evidence="3">Belongs to the RNase H family.</text>
</comment>
<evidence type="ECO:0000256" key="3">
    <source>
        <dbReference type="ARBA" id="ARBA00005300"/>
    </source>
</evidence>
<dbReference type="Pfam" id="PF01693">
    <property type="entry name" value="Cauli_VI"/>
    <property type="match status" value="1"/>
</dbReference>
<feature type="compositionally biased region" description="Basic and acidic residues" evidence="11">
    <location>
        <begin position="94"/>
        <end position="103"/>
    </location>
</feature>
<gene>
    <name evidence="13" type="ORF">WJX73_010240</name>
</gene>
<dbReference type="InterPro" id="IPR012337">
    <property type="entry name" value="RNaseH-like_sf"/>
</dbReference>
<evidence type="ECO:0000313" key="14">
    <source>
        <dbReference type="Proteomes" id="UP001465755"/>
    </source>
</evidence>
<reference evidence="13 14" key="1">
    <citation type="journal article" date="2024" name="Nat. Commun.">
        <title>Phylogenomics reveals the evolutionary origins of lichenization in chlorophyte algae.</title>
        <authorList>
            <person name="Puginier C."/>
            <person name="Libourel C."/>
            <person name="Otte J."/>
            <person name="Skaloud P."/>
            <person name="Haon M."/>
            <person name="Grisel S."/>
            <person name="Petersen M."/>
            <person name="Berrin J.G."/>
            <person name="Delaux P.M."/>
            <person name="Dal Grande F."/>
            <person name="Keller J."/>
        </authorList>
    </citation>
    <scope>NUCLEOTIDE SEQUENCE [LARGE SCALE GENOMIC DNA]</scope>
    <source>
        <strain evidence="13 14">SAG 2036</strain>
    </source>
</reference>
<evidence type="ECO:0000259" key="12">
    <source>
        <dbReference type="PROSITE" id="PS50879"/>
    </source>
</evidence>
<keyword evidence="14" id="KW-1185">Reference proteome</keyword>
<evidence type="ECO:0000256" key="4">
    <source>
        <dbReference type="ARBA" id="ARBA00012180"/>
    </source>
</evidence>
<keyword evidence="8" id="KW-0255">Endonuclease</keyword>
<comment type="caution">
    <text evidence="13">The sequence shown here is derived from an EMBL/GenBank/DDBJ whole genome shotgun (WGS) entry which is preliminary data.</text>
</comment>
<dbReference type="GO" id="GO:0004523">
    <property type="term" value="F:RNA-DNA hybrid ribonuclease activity"/>
    <property type="evidence" value="ECO:0007669"/>
    <property type="project" value="UniProtKB-EC"/>
</dbReference>
<evidence type="ECO:0000256" key="7">
    <source>
        <dbReference type="ARBA" id="ARBA00022723"/>
    </source>
</evidence>
<name>A0AAW1PGF5_9CHLO</name>
<dbReference type="SUPFAM" id="SSF53098">
    <property type="entry name" value="Ribonuclease H-like"/>
    <property type="match status" value="1"/>
</dbReference>
<dbReference type="SUPFAM" id="SSF55658">
    <property type="entry name" value="L9 N-domain-like"/>
    <property type="match status" value="1"/>
</dbReference>
<dbReference type="GO" id="GO:0003676">
    <property type="term" value="F:nucleic acid binding"/>
    <property type="evidence" value="ECO:0007669"/>
    <property type="project" value="InterPro"/>
</dbReference>
<dbReference type="Gene3D" id="3.40.970.10">
    <property type="entry name" value="Ribonuclease H1, N-terminal domain"/>
    <property type="match status" value="1"/>
</dbReference>
<feature type="domain" description="RNase H type-1" evidence="12">
    <location>
        <begin position="122"/>
        <end position="253"/>
    </location>
</feature>
<accession>A0AAW1PGF5</accession>
<protein>
    <recommendedName>
        <fullName evidence="5">Ribonuclease H</fullName>
        <ecNumber evidence="4">3.1.26.4</ecNumber>
    </recommendedName>
</protein>
<dbReference type="Pfam" id="PF13456">
    <property type="entry name" value="RVT_3"/>
    <property type="match status" value="1"/>
</dbReference>
<dbReference type="InterPro" id="IPR002156">
    <property type="entry name" value="RNaseH_domain"/>
</dbReference>
<keyword evidence="9" id="KW-0378">Hydrolase</keyword>
<comment type="function">
    <text evidence="2">Endonuclease that specifically degrades the RNA of RNA-DNA hybrids.</text>
</comment>
<dbReference type="PROSITE" id="PS50879">
    <property type="entry name" value="RNASE_H_1"/>
    <property type="match status" value="1"/>
</dbReference>
<evidence type="ECO:0000256" key="1">
    <source>
        <dbReference type="ARBA" id="ARBA00001946"/>
    </source>
</evidence>
<evidence type="ECO:0000256" key="5">
    <source>
        <dbReference type="ARBA" id="ARBA00017721"/>
    </source>
</evidence>
<organism evidence="13 14">
    <name type="scientific">Symbiochloris irregularis</name>
    <dbReference type="NCBI Taxonomy" id="706552"/>
    <lineage>
        <taxon>Eukaryota</taxon>
        <taxon>Viridiplantae</taxon>
        <taxon>Chlorophyta</taxon>
        <taxon>core chlorophytes</taxon>
        <taxon>Trebouxiophyceae</taxon>
        <taxon>Trebouxiales</taxon>
        <taxon>Trebouxiaceae</taxon>
        <taxon>Symbiochloris</taxon>
    </lineage>
</organism>
<comment type="cofactor">
    <cofactor evidence="1">
        <name>Mg(2+)</name>
        <dbReference type="ChEBI" id="CHEBI:18420"/>
    </cofactor>
</comment>
<dbReference type="EC" id="3.1.26.4" evidence="4"/>
<dbReference type="InterPro" id="IPR036397">
    <property type="entry name" value="RNaseH_sf"/>
</dbReference>
<keyword evidence="7" id="KW-0479">Metal-binding</keyword>
<dbReference type="PANTHER" id="PTHR48475:SF1">
    <property type="entry name" value="RNASE H TYPE-1 DOMAIN-CONTAINING PROTEIN"/>
    <property type="match status" value="1"/>
</dbReference>
<evidence type="ECO:0000256" key="9">
    <source>
        <dbReference type="ARBA" id="ARBA00022801"/>
    </source>
</evidence>
<evidence type="ECO:0000256" key="10">
    <source>
        <dbReference type="ARBA" id="ARBA00022842"/>
    </source>
</evidence>
<sequence length="282" mass="31136">MPITSLFAFSGKHRGTCALTKTSPVGRLFVSRQVVSLAGKWYAVKVGRKPGVYRTWGDCEKQVARYPRAVHKSFSTLQEAEEFAEVSGHTSKRPRQDADKTARDAVPPKTIDDKDSRKTTRPSELFKLMFDGGSRGNPGPAGAGAVLYEPSGAEVGRVCVGCGRATNNVAEYTGLVKGMQAAQQYGVRHLHVQGDSELIIKQMKGSYRVQNEGLKPLYKEAKEVSKLFESLKFEHVYRELNTVADFLSNEAMDGKSWEGMLFLEDSKDDEPATKKARAEPEV</sequence>
<keyword evidence="6" id="KW-0540">Nuclease</keyword>
<dbReference type="PANTHER" id="PTHR48475">
    <property type="entry name" value="RIBONUCLEASE H"/>
    <property type="match status" value="1"/>
</dbReference>
<proteinExistence type="inferred from homology"/>
<dbReference type="CDD" id="cd09279">
    <property type="entry name" value="RNase_HI_like"/>
    <property type="match status" value="1"/>
</dbReference>
<evidence type="ECO:0000256" key="2">
    <source>
        <dbReference type="ARBA" id="ARBA00004065"/>
    </source>
</evidence>
<keyword evidence="10" id="KW-0460">Magnesium</keyword>
<dbReference type="GO" id="GO:0046872">
    <property type="term" value="F:metal ion binding"/>
    <property type="evidence" value="ECO:0007669"/>
    <property type="project" value="UniProtKB-KW"/>
</dbReference>
<dbReference type="InterPro" id="IPR037056">
    <property type="entry name" value="RNase_H1_N_sf"/>
</dbReference>
<feature type="region of interest" description="Disordered" evidence="11">
    <location>
        <begin position="85"/>
        <end position="122"/>
    </location>
</feature>
<dbReference type="EMBL" id="JALJOQ010000033">
    <property type="protein sequence ID" value="KAK9807218.1"/>
    <property type="molecule type" value="Genomic_DNA"/>
</dbReference>
<evidence type="ECO:0000256" key="6">
    <source>
        <dbReference type="ARBA" id="ARBA00022722"/>
    </source>
</evidence>
<dbReference type="AlphaFoldDB" id="A0AAW1PGF5"/>